<dbReference type="EMBL" id="JAUEPT010000041">
    <property type="protein sequence ID" value="KAK0438753.1"/>
    <property type="molecule type" value="Genomic_DNA"/>
</dbReference>
<sequence length="350" mass="39272">MATNEGSSLILQYYPVAEVDFVRRAHVCIYSVNTPMDSLVFTQARHSRKIRRRGHFLNEDVKQPIAIKLNDNDVNPPSPSLRFPIDLPALKLDNDGFPPFPVAPPSSIDPSTLSGVWCLVERGWTVGMHREEKIGVALGTLFFKRRYFGPRPFIGCASASASVECTCLSSSLSVVFGMYSATYLLCQLTCAWEARRVCGGRGTRVNLCSTSTECTRFITHLSFETDVGAHTERCVCARSAEHHYTRGARREMDLRGSRPDVPFPSASSSAGHDLPLTQRLGTRVSSLDVTRLERGRVFTVGTEERKVQRERTIPRPLLRFKTCAGSWDDMRREMDVRETSDESKHQRPTV</sequence>
<organism evidence="1 2">
    <name type="scientific">Armillaria borealis</name>
    <dbReference type="NCBI Taxonomy" id="47425"/>
    <lineage>
        <taxon>Eukaryota</taxon>
        <taxon>Fungi</taxon>
        <taxon>Dikarya</taxon>
        <taxon>Basidiomycota</taxon>
        <taxon>Agaricomycotina</taxon>
        <taxon>Agaricomycetes</taxon>
        <taxon>Agaricomycetidae</taxon>
        <taxon>Agaricales</taxon>
        <taxon>Marasmiineae</taxon>
        <taxon>Physalacriaceae</taxon>
        <taxon>Armillaria</taxon>
    </lineage>
</organism>
<gene>
    <name evidence="1" type="ORF">EV421DRAFT_1906379</name>
</gene>
<accession>A0AA39MLX9</accession>
<reference evidence="1" key="1">
    <citation type="submission" date="2023-06" db="EMBL/GenBank/DDBJ databases">
        <authorList>
            <consortium name="Lawrence Berkeley National Laboratory"/>
            <person name="Ahrendt S."/>
            <person name="Sahu N."/>
            <person name="Indic B."/>
            <person name="Wong-Bajracharya J."/>
            <person name="Merenyi Z."/>
            <person name="Ke H.-M."/>
            <person name="Monk M."/>
            <person name="Kocsube S."/>
            <person name="Drula E."/>
            <person name="Lipzen A."/>
            <person name="Balint B."/>
            <person name="Henrissat B."/>
            <person name="Andreopoulos B."/>
            <person name="Martin F.M."/>
            <person name="Harder C.B."/>
            <person name="Rigling D."/>
            <person name="Ford K.L."/>
            <person name="Foster G.D."/>
            <person name="Pangilinan J."/>
            <person name="Papanicolaou A."/>
            <person name="Barry K."/>
            <person name="LaButti K."/>
            <person name="Viragh M."/>
            <person name="Koriabine M."/>
            <person name="Yan M."/>
            <person name="Riley R."/>
            <person name="Champramary S."/>
            <person name="Plett K.L."/>
            <person name="Tsai I.J."/>
            <person name="Slot J."/>
            <person name="Sipos G."/>
            <person name="Plett J."/>
            <person name="Nagy L.G."/>
            <person name="Grigoriev I.V."/>
        </authorList>
    </citation>
    <scope>NUCLEOTIDE SEQUENCE</scope>
    <source>
        <strain evidence="1">FPL87.14</strain>
    </source>
</reference>
<name>A0AA39MLX9_9AGAR</name>
<protein>
    <submittedName>
        <fullName evidence="1">Uncharacterized protein</fullName>
    </submittedName>
</protein>
<comment type="caution">
    <text evidence="1">The sequence shown here is derived from an EMBL/GenBank/DDBJ whole genome shotgun (WGS) entry which is preliminary data.</text>
</comment>
<evidence type="ECO:0000313" key="1">
    <source>
        <dbReference type="EMBL" id="KAK0438753.1"/>
    </source>
</evidence>
<evidence type="ECO:0000313" key="2">
    <source>
        <dbReference type="Proteomes" id="UP001175226"/>
    </source>
</evidence>
<dbReference type="Proteomes" id="UP001175226">
    <property type="component" value="Unassembled WGS sequence"/>
</dbReference>
<keyword evidence="2" id="KW-1185">Reference proteome</keyword>
<dbReference type="AlphaFoldDB" id="A0AA39MLX9"/>
<proteinExistence type="predicted"/>